<evidence type="ECO:0000259" key="2">
    <source>
        <dbReference type="Pfam" id="PF02302"/>
    </source>
</evidence>
<dbReference type="GO" id="GO:0008982">
    <property type="term" value="F:protein-N(PI)-phosphohistidine-sugar phosphotransferase activity"/>
    <property type="evidence" value="ECO:0007669"/>
    <property type="project" value="InterPro"/>
</dbReference>
<evidence type="ECO:0000313" key="3">
    <source>
        <dbReference type="EMBL" id="MBC1322395.1"/>
    </source>
</evidence>
<dbReference type="AlphaFoldDB" id="A0A7X0W4C9"/>
<keyword evidence="5" id="KW-1185">Reference proteome</keyword>
<dbReference type="OMA" id="NVLSVCG"/>
<comment type="caution">
    <text evidence="3">The sequence shown here is derived from an EMBL/GenBank/DDBJ whole genome shotgun (WGS) entry which is preliminary data.</text>
</comment>
<feature type="domain" description="Phosphotransferase system EIIB component type 2/3" evidence="2">
    <location>
        <begin position="5"/>
        <end position="88"/>
    </location>
</feature>
<dbReference type="RefSeq" id="WP_011701200.1">
    <property type="nucleotide sequence ID" value="NZ_CBCSAN010000001.1"/>
</dbReference>
<evidence type="ECO:0000256" key="1">
    <source>
        <dbReference type="ARBA" id="ARBA00022679"/>
    </source>
</evidence>
<keyword evidence="3" id="KW-0762">Sugar transport</keyword>
<dbReference type="CDD" id="cd05566">
    <property type="entry name" value="PTS_IIB_galactitol"/>
    <property type="match status" value="1"/>
</dbReference>
<reference evidence="4 5" key="1">
    <citation type="submission" date="2017-09" db="EMBL/GenBank/DDBJ databases">
        <title>Draft Genomes of 144 Listeria Monocytogenes isolates from foods.</title>
        <authorList>
            <person name="Wu C.H."/>
            <person name="Ng J."/>
            <person name="Kiang D."/>
            <person name="Chen C.-Y."/>
            <person name="Frink S."/>
            <person name="Lafrades M."/>
            <person name="Morales C."/>
            <person name="Park P."/>
            <person name="Zwick M."/>
        </authorList>
    </citation>
    <scope>NUCLEOTIDE SEQUENCE [LARGE SCALE GENOMIC DNA]</scope>
    <source>
        <strain evidence="4 5">CDPHFDLB-F14M01633.75-2</strain>
    </source>
</reference>
<evidence type="ECO:0000313" key="4">
    <source>
        <dbReference type="EMBL" id="PDK40677.1"/>
    </source>
</evidence>
<accession>A0A7X0W4C9</accession>
<name>A0A7X0W4C9_LISWE</name>
<keyword evidence="3" id="KW-0813">Transport</keyword>
<dbReference type="Pfam" id="PF02302">
    <property type="entry name" value="PTS_IIB"/>
    <property type="match status" value="1"/>
</dbReference>
<proteinExistence type="predicted"/>
<dbReference type="Gene3D" id="3.40.50.2300">
    <property type="match status" value="1"/>
</dbReference>
<dbReference type="Proteomes" id="UP000522007">
    <property type="component" value="Unassembled WGS sequence"/>
</dbReference>
<dbReference type="SUPFAM" id="SSF52794">
    <property type="entry name" value="PTS system IIB component-like"/>
    <property type="match status" value="1"/>
</dbReference>
<reference evidence="3 6" key="2">
    <citation type="submission" date="2020-03" db="EMBL/GenBank/DDBJ databases">
        <title>Soil Listeria distribution.</title>
        <authorList>
            <person name="Liao J."/>
            <person name="Wiedmann M."/>
        </authorList>
    </citation>
    <scope>NUCLEOTIDE SEQUENCE [LARGE SCALE GENOMIC DNA]</scope>
    <source>
        <strain evidence="3 6">FSL L7-1829</strain>
    </source>
</reference>
<dbReference type="GeneID" id="61188240"/>
<gene>
    <name evidence="4" type="ORF">AFZ32_11445</name>
    <name evidence="3" type="ORF">HB853_05500</name>
</gene>
<organism evidence="3 6">
    <name type="scientific">Listeria welshimeri</name>
    <dbReference type="NCBI Taxonomy" id="1643"/>
    <lineage>
        <taxon>Bacteria</taxon>
        <taxon>Bacillati</taxon>
        <taxon>Bacillota</taxon>
        <taxon>Bacilli</taxon>
        <taxon>Bacillales</taxon>
        <taxon>Listeriaceae</taxon>
        <taxon>Listeria</taxon>
    </lineage>
</organism>
<dbReference type="InterPro" id="IPR036095">
    <property type="entry name" value="PTS_EIIB-like_sf"/>
</dbReference>
<sequence length="99" mass="10498">MKKIKVISVCGSGTVTSSMIAGKVKDVLADNGFRATTVEVNPGGVEQELSSGNWDIIVHTSPLRGKYDIPTINAVGFLTGMDEEGFIEELLETANGLDL</sequence>
<keyword evidence="1" id="KW-0808">Transferase</keyword>
<protein>
    <submittedName>
        <fullName evidence="4">PTS fructose transporter subunit IIB</fullName>
    </submittedName>
    <submittedName>
        <fullName evidence="3">PTS sugar transporter subunit IIB</fullName>
    </submittedName>
</protein>
<dbReference type="EMBL" id="JAAROP010000003">
    <property type="protein sequence ID" value="MBC1322395.1"/>
    <property type="molecule type" value="Genomic_DNA"/>
</dbReference>
<dbReference type="InterPro" id="IPR003501">
    <property type="entry name" value="PTS_EIIB_2/3"/>
</dbReference>
<dbReference type="EMBL" id="NYPG01000006">
    <property type="protein sequence ID" value="PDK40677.1"/>
    <property type="molecule type" value="Genomic_DNA"/>
</dbReference>
<dbReference type="GO" id="GO:0009401">
    <property type="term" value="P:phosphoenolpyruvate-dependent sugar phosphotransferase system"/>
    <property type="evidence" value="ECO:0007669"/>
    <property type="project" value="InterPro"/>
</dbReference>
<evidence type="ECO:0000313" key="5">
    <source>
        <dbReference type="Proteomes" id="UP000219632"/>
    </source>
</evidence>
<evidence type="ECO:0000313" key="6">
    <source>
        <dbReference type="Proteomes" id="UP000522007"/>
    </source>
</evidence>
<dbReference type="Proteomes" id="UP000219632">
    <property type="component" value="Unassembled WGS sequence"/>
</dbReference>